<sequence>MTDTDHRTDASDVDPRDDIAPGNEEPRLIHHLLELRSRVLRAVAGLVLVLLLLLPFANDLYAWLAEPLLSKLPAGGQLIAIEVASPFFAPIKLAFFAALMITMPWLLYQAWAFVAPGLYQREKRLALPLLASAVSLFYIGCAFAFYLVLPSVFGFLTKMAPEGVAMMTDISAYLSFVLVIFLAFGASFELPVALVIATLLGWVTPQQLRESRGYAVVGIFIVAAVITPPDVVSQLMLAIPMCLLYEVGILAAGWLSPRGADTPSQD</sequence>
<gene>
    <name evidence="5 7" type="primary">tatC</name>
    <name evidence="7" type="ORF">SNE34_07885</name>
</gene>
<keyword evidence="5" id="KW-0811">Translocation</keyword>
<evidence type="ECO:0000313" key="8">
    <source>
        <dbReference type="Proteomes" id="UP001355056"/>
    </source>
</evidence>
<evidence type="ECO:0000256" key="6">
    <source>
        <dbReference type="SAM" id="MobiDB-lite"/>
    </source>
</evidence>
<dbReference type="HAMAP" id="MF_00902">
    <property type="entry name" value="TatC"/>
    <property type="match status" value="1"/>
</dbReference>
<dbReference type="Proteomes" id="UP001355056">
    <property type="component" value="Unassembled WGS sequence"/>
</dbReference>
<evidence type="ECO:0000313" key="7">
    <source>
        <dbReference type="EMBL" id="MEG3183927.1"/>
    </source>
</evidence>
<dbReference type="InterPro" id="IPR019820">
    <property type="entry name" value="Sec-indep_translocase_CS"/>
</dbReference>
<organism evidence="7 8">
    <name type="scientific">Novilysobacter erysipheiresistens</name>
    <dbReference type="NCBI Taxonomy" id="1749332"/>
    <lineage>
        <taxon>Bacteria</taxon>
        <taxon>Pseudomonadati</taxon>
        <taxon>Pseudomonadota</taxon>
        <taxon>Gammaproteobacteria</taxon>
        <taxon>Lysobacterales</taxon>
        <taxon>Lysobacteraceae</taxon>
        <taxon>Novilysobacter</taxon>
    </lineage>
</organism>
<dbReference type="PANTHER" id="PTHR30371">
    <property type="entry name" value="SEC-INDEPENDENT PROTEIN TRANSLOCASE PROTEIN TATC"/>
    <property type="match status" value="1"/>
</dbReference>
<protein>
    <recommendedName>
        <fullName evidence="5">Sec-independent protein translocase protein TatC</fullName>
    </recommendedName>
</protein>
<evidence type="ECO:0000256" key="3">
    <source>
        <dbReference type="ARBA" id="ARBA00022989"/>
    </source>
</evidence>
<keyword evidence="3 5" id="KW-1133">Transmembrane helix</keyword>
<feature type="transmembrane region" description="Helical" evidence="5">
    <location>
        <begin position="126"/>
        <end position="153"/>
    </location>
</feature>
<dbReference type="PANTHER" id="PTHR30371:SF0">
    <property type="entry name" value="SEC-INDEPENDENT PROTEIN TRANSLOCASE PROTEIN TATC, CHLOROPLASTIC-RELATED"/>
    <property type="match status" value="1"/>
</dbReference>
<keyword evidence="5" id="KW-0813">Transport</keyword>
<keyword evidence="2 5" id="KW-0812">Transmembrane</keyword>
<keyword evidence="8" id="KW-1185">Reference proteome</keyword>
<dbReference type="EMBL" id="JAXGFP010000003">
    <property type="protein sequence ID" value="MEG3183927.1"/>
    <property type="molecule type" value="Genomic_DNA"/>
</dbReference>
<feature type="transmembrane region" description="Helical" evidence="5">
    <location>
        <begin position="212"/>
        <end position="229"/>
    </location>
</feature>
<dbReference type="RefSeq" id="WP_332616346.1">
    <property type="nucleotide sequence ID" value="NZ_JAXGFP010000003.1"/>
</dbReference>
<evidence type="ECO:0000256" key="4">
    <source>
        <dbReference type="ARBA" id="ARBA00023136"/>
    </source>
</evidence>
<feature type="transmembrane region" description="Helical" evidence="5">
    <location>
        <begin position="173"/>
        <end position="200"/>
    </location>
</feature>
<dbReference type="PROSITE" id="PS01218">
    <property type="entry name" value="TATC"/>
    <property type="match status" value="1"/>
</dbReference>
<reference evidence="7 8" key="1">
    <citation type="journal article" date="2016" name="Int. J. Syst. Evol. Microbiol.">
        <title>Lysobacter erysipheiresistens sp. nov., an antagonist of powdery mildew, isolated from tobacco-cultivated soil.</title>
        <authorList>
            <person name="Xie B."/>
            <person name="Li T."/>
            <person name="Lin X."/>
            <person name="Wang C.J."/>
            <person name="Chen Y.J."/>
            <person name="Liu W.J."/>
            <person name="Zhao Z.W."/>
        </authorList>
    </citation>
    <scope>NUCLEOTIDE SEQUENCE [LARGE SCALE GENOMIC DNA]</scope>
    <source>
        <strain evidence="7 8">RS-LYSO-3</strain>
    </source>
</reference>
<keyword evidence="4 5" id="KW-0472">Membrane</keyword>
<comment type="similarity">
    <text evidence="5">Belongs to the TatC family.</text>
</comment>
<evidence type="ECO:0000256" key="2">
    <source>
        <dbReference type="ARBA" id="ARBA00022692"/>
    </source>
</evidence>
<keyword evidence="5" id="KW-0653">Protein transport</keyword>
<dbReference type="Pfam" id="PF00902">
    <property type="entry name" value="TatC"/>
    <property type="match status" value="1"/>
</dbReference>
<accession>A0ABU7YYC0</accession>
<evidence type="ECO:0000256" key="5">
    <source>
        <dbReference type="HAMAP-Rule" id="MF_00902"/>
    </source>
</evidence>
<comment type="function">
    <text evidence="5">Part of the twin-arginine translocation (Tat) system that transports large folded proteins containing a characteristic twin-arginine motif in their signal peptide across membranes. Together with TatB, TatC is part of a receptor directly interacting with Tat signal peptides.</text>
</comment>
<evidence type="ECO:0000256" key="1">
    <source>
        <dbReference type="ARBA" id="ARBA00004141"/>
    </source>
</evidence>
<comment type="caution">
    <text evidence="5">Lacks conserved residue(s) required for the propagation of feature annotation.</text>
</comment>
<feature type="transmembrane region" description="Helical" evidence="5">
    <location>
        <begin position="39"/>
        <end position="57"/>
    </location>
</feature>
<comment type="caution">
    <text evidence="7">The sequence shown here is derived from an EMBL/GenBank/DDBJ whole genome shotgun (WGS) entry which is preliminary data.</text>
</comment>
<dbReference type="PRINTS" id="PR01840">
    <property type="entry name" value="TATCFAMILY"/>
</dbReference>
<dbReference type="InterPro" id="IPR002033">
    <property type="entry name" value="TatC"/>
</dbReference>
<comment type="subcellular location">
    <subcellularLocation>
        <location evidence="5">Cell membrane</location>
        <topology evidence="5">Multi-pass membrane protein</topology>
    </subcellularLocation>
    <subcellularLocation>
        <location evidence="1">Membrane</location>
        <topology evidence="1">Multi-pass membrane protein</topology>
    </subcellularLocation>
</comment>
<feature type="region of interest" description="Disordered" evidence="6">
    <location>
        <begin position="1"/>
        <end position="22"/>
    </location>
</feature>
<dbReference type="NCBIfam" id="TIGR00945">
    <property type="entry name" value="tatC"/>
    <property type="match status" value="1"/>
</dbReference>
<feature type="transmembrane region" description="Helical" evidence="5">
    <location>
        <begin position="93"/>
        <end position="114"/>
    </location>
</feature>
<proteinExistence type="inferred from homology"/>
<comment type="subunit">
    <text evidence="5">The Tat system comprises two distinct complexes: a TatABC complex, containing multiple copies of TatA, TatB and TatC subunits, and a separate TatA complex, containing only TatA subunits. Substrates initially bind to the TatABC complex, which probably triggers association of the separate TatA complex to form the active translocon.</text>
</comment>
<name>A0ABU7YYC0_9GAMM</name>
<keyword evidence="5" id="KW-1003">Cell membrane</keyword>